<evidence type="ECO:0000256" key="1">
    <source>
        <dbReference type="SAM" id="MobiDB-lite"/>
    </source>
</evidence>
<gene>
    <name evidence="3" type="ORF">CBR_g44375</name>
</gene>
<feature type="compositionally biased region" description="Basic and acidic residues" evidence="1">
    <location>
        <begin position="982"/>
        <end position="996"/>
    </location>
</feature>
<organism evidence="3 4">
    <name type="scientific">Chara braunii</name>
    <name type="common">Braun's stonewort</name>
    <dbReference type="NCBI Taxonomy" id="69332"/>
    <lineage>
        <taxon>Eukaryota</taxon>
        <taxon>Viridiplantae</taxon>
        <taxon>Streptophyta</taxon>
        <taxon>Charophyceae</taxon>
        <taxon>Charales</taxon>
        <taxon>Characeae</taxon>
        <taxon>Chara</taxon>
    </lineage>
</organism>
<feature type="chain" id="PRO_5017478064" evidence="2">
    <location>
        <begin position="20"/>
        <end position="996"/>
    </location>
</feature>
<protein>
    <submittedName>
        <fullName evidence="3">Uncharacterized protein</fullName>
    </submittedName>
</protein>
<feature type="signal peptide" evidence="2">
    <location>
        <begin position="1"/>
        <end position="19"/>
    </location>
</feature>
<feature type="compositionally biased region" description="Basic residues" evidence="1">
    <location>
        <begin position="855"/>
        <end position="866"/>
    </location>
</feature>
<dbReference type="Pfam" id="PF06101">
    <property type="entry name" value="Vps62"/>
    <property type="match status" value="2"/>
</dbReference>
<name>A0A388LX68_CHABU</name>
<dbReference type="PANTHER" id="PTHR48219:SF2">
    <property type="entry name" value="VACUOLAR PROTEIN SORTING-ASSOCIATED PROTEIN 62"/>
    <property type="match status" value="1"/>
</dbReference>
<dbReference type="InterPro" id="IPR009291">
    <property type="entry name" value="Vps62"/>
</dbReference>
<dbReference type="PANTHER" id="PTHR48219">
    <property type="entry name" value="VACUOLAR PROTEIN SORTING-ASSOCIATED PROTEIN 62-RELATED"/>
    <property type="match status" value="1"/>
</dbReference>
<evidence type="ECO:0000313" key="3">
    <source>
        <dbReference type="EMBL" id="GBG86920.1"/>
    </source>
</evidence>
<dbReference type="Proteomes" id="UP000265515">
    <property type="component" value="Unassembled WGS sequence"/>
</dbReference>
<evidence type="ECO:0000313" key="4">
    <source>
        <dbReference type="Proteomes" id="UP000265515"/>
    </source>
</evidence>
<feature type="compositionally biased region" description="Acidic residues" evidence="1">
    <location>
        <begin position="932"/>
        <end position="948"/>
    </location>
</feature>
<evidence type="ECO:0000256" key="2">
    <source>
        <dbReference type="SAM" id="SignalP"/>
    </source>
</evidence>
<dbReference type="OrthoDB" id="428159at2759"/>
<accession>A0A388LX68</accession>
<proteinExistence type="predicted"/>
<keyword evidence="2" id="KW-0732">Signal</keyword>
<dbReference type="AlphaFoldDB" id="A0A388LX68"/>
<reference evidence="3 4" key="1">
    <citation type="journal article" date="2018" name="Cell">
        <title>The Chara Genome: Secondary Complexity and Implications for Plant Terrestrialization.</title>
        <authorList>
            <person name="Nishiyama T."/>
            <person name="Sakayama H."/>
            <person name="Vries J.D."/>
            <person name="Buschmann H."/>
            <person name="Saint-Marcoux D."/>
            <person name="Ullrich K.K."/>
            <person name="Haas F.B."/>
            <person name="Vanderstraeten L."/>
            <person name="Becker D."/>
            <person name="Lang D."/>
            <person name="Vosolsobe S."/>
            <person name="Rombauts S."/>
            <person name="Wilhelmsson P.K.I."/>
            <person name="Janitza P."/>
            <person name="Kern R."/>
            <person name="Heyl A."/>
            <person name="Rumpler F."/>
            <person name="Villalobos L.I.A.C."/>
            <person name="Clay J.M."/>
            <person name="Skokan R."/>
            <person name="Toyoda A."/>
            <person name="Suzuki Y."/>
            <person name="Kagoshima H."/>
            <person name="Schijlen E."/>
            <person name="Tajeshwar N."/>
            <person name="Catarino B."/>
            <person name="Hetherington A.J."/>
            <person name="Saltykova A."/>
            <person name="Bonnot C."/>
            <person name="Breuninger H."/>
            <person name="Symeonidi A."/>
            <person name="Radhakrishnan G.V."/>
            <person name="Van Nieuwerburgh F."/>
            <person name="Deforce D."/>
            <person name="Chang C."/>
            <person name="Karol K.G."/>
            <person name="Hedrich R."/>
            <person name="Ulvskov P."/>
            <person name="Glockner G."/>
            <person name="Delwiche C.F."/>
            <person name="Petrasek J."/>
            <person name="Van de Peer Y."/>
            <person name="Friml J."/>
            <person name="Beilby M."/>
            <person name="Dolan L."/>
            <person name="Kohara Y."/>
            <person name="Sugano S."/>
            <person name="Fujiyama A."/>
            <person name="Delaux P.-M."/>
            <person name="Quint M."/>
            <person name="TheiBen G."/>
            <person name="Hagemann M."/>
            <person name="Harholt J."/>
            <person name="Dunand C."/>
            <person name="Zachgo S."/>
            <person name="Langdale J."/>
            <person name="Maumus F."/>
            <person name="Straeten D.V.D."/>
            <person name="Gould S.B."/>
            <person name="Rensing S.A."/>
        </authorList>
    </citation>
    <scope>NUCLEOTIDE SEQUENCE [LARGE SCALE GENOMIC DNA]</scope>
    <source>
        <strain evidence="3 4">S276</strain>
    </source>
</reference>
<dbReference type="Gramene" id="GBG86920">
    <property type="protein sequence ID" value="GBG86920"/>
    <property type="gene ID" value="CBR_g44375"/>
</dbReference>
<sequence>MSAFIVLLSCAMLCRSVIGDDLASANDKNARERAFAEVYRAAATSLHDGQHALLRGHARDVDLNGLGSLKKTPKTSVPYLERRDLQEQVAELQPVRFGDIEVAAISKFRRVWVDEFSGAKLYVSIYEADLTAVELGQGWRVLGQLIRPNYKDISGVGVTIVARNVNSSNPVLLPPVDYERIWIDSGSGASRRPVNRAFEHPMDGSVWRPLPAQGYVCLGDMFVGSHTKPAPGLDPMAAHVCVRADYAREAAIGEFVWDDRGSGATYDCALWRIDNAGYMWSVESLVQGYIACNIYDEKPVRTVHVLRLPASIQSMRYGDLMIGATTLYVPTWNDRGSRSIRDVAFFSPAISHGDFDQGWRVLSHLAVPHYQAISGLVGTIVGRNVDGSIPIIKAPVSFTAVWTDKGSGADLYGSVWHPIPPTGYACLSDVVVDSWAAPSPGVGPFVCVALDPSIANQSYAREASFADVIWDDIGSGAEANVAVHAVQVGVYPPDEKERLSLLVNGFVAGTLYAGLPSATPYLLDLPPIVYRQAVTAVAPNVTSYERPDPPDTAKVVDNAVVVPCVIVNDNNHTAAWQVATSPFYKIERRIYYHLEMHANGMNCSSAGEITQQITTGVITNTTEEVTSKTNIRASSETGISLEVGWGPWRFGLGRQLSTQVNSERPLLEVSNLAFRYCSSYDFAPSGGVEEIGAGGVEEEVVAVVEQGVAVRVEEGTAGAVVEGAAVAQDEVVTGGVGRSRAGRAEDVAMVHDAAHATEGGEEHLDPLRQQFITEEIDPLMGGLTPVDNGPTFALPGVAVHDVPPDIIEDLWAETIVMPSAPQRPAPEEADHPSDAEELAAAARHDQISTAATHAVQKRTSHKHGVPRTRPLPAEGGAILGDCSGAKGLGMPRGSRHQERVAQASTRVVRVRKGGSPVTIEEDDLETAPPVREEDEEYEVESESEDEESESGRCAEDDDGDDEPPPPPPMLLRDASLCRRLRPHEGGEGRHPILEGV</sequence>
<comment type="caution">
    <text evidence="3">The sequence shown here is derived from an EMBL/GenBank/DDBJ whole genome shotgun (WGS) entry which is preliminary data.</text>
</comment>
<dbReference type="EMBL" id="BFEA01000586">
    <property type="protein sequence ID" value="GBG86920.1"/>
    <property type="molecule type" value="Genomic_DNA"/>
</dbReference>
<feature type="region of interest" description="Disordered" evidence="1">
    <location>
        <begin position="854"/>
        <end position="996"/>
    </location>
</feature>
<keyword evidence="4" id="KW-1185">Reference proteome</keyword>
<dbReference type="STRING" id="69332.A0A388LX68"/>